<protein>
    <submittedName>
        <fullName evidence="3">Uncharacterized protein</fullName>
    </submittedName>
</protein>
<reference evidence="3 4" key="1">
    <citation type="journal article" date="2021" name="BMC Genomics">
        <title>Datura genome reveals duplications of psychoactive alkaloid biosynthetic genes and high mutation rate following tissue culture.</title>
        <authorList>
            <person name="Rajewski A."/>
            <person name="Carter-House D."/>
            <person name="Stajich J."/>
            <person name="Litt A."/>
        </authorList>
    </citation>
    <scope>NUCLEOTIDE SEQUENCE [LARGE SCALE GENOMIC DNA]</scope>
    <source>
        <strain evidence="3">AR-01</strain>
    </source>
</reference>
<accession>A0ABS8T5J2</accession>
<gene>
    <name evidence="3" type="ORF">HAX54_003045</name>
</gene>
<keyword evidence="2" id="KW-0560">Oxidoreductase</keyword>
<comment type="caution">
    <text evidence="3">The sequence shown here is derived from an EMBL/GenBank/DDBJ whole genome shotgun (WGS) entry which is preliminary data.</text>
</comment>
<keyword evidence="4" id="KW-1185">Reference proteome</keyword>
<dbReference type="InterPro" id="IPR045000">
    <property type="entry name" value="TR"/>
</dbReference>
<evidence type="ECO:0000256" key="1">
    <source>
        <dbReference type="ARBA" id="ARBA00022857"/>
    </source>
</evidence>
<evidence type="ECO:0000256" key="2">
    <source>
        <dbReference type="ARBA" id="ARBA00023002"/>
    </source>
</evidence>
<evidence type="ECO:0000313" key="4">
    <source>
        <dbReference type="Proteomes" id="UP000823775"/>
    </source>
</evidence>
<dbReference type="EMBL" id="JACEIK010001138">
    <property type="protein sequence ID" value="MCD7466393.1"/>
    <property type="molecule type" value="Genomic_DNA"/>
</dbReference>
<dbReference type="Pfam" id="PF00106">
    <property type="entry name" value="adh_short"/>
    <property type="match status" value="1"/>
</dbReference>
<name>A0ABS8T5J2_DATST</name>
<dbReference type="SUPFAM" id="SSF51735">
    <property type="entry name" value="NAD(P)-binding Rossmann-fold domains"/>
    <property type="match status" value="1"/>
</dbReference>
<dbReference type="InterPro" id="IPR002347">
    <property type="entry name" value="SDR_fam"/>
</dbReference>
<dbReference type="Gene3D" id="3.40.50.720">
    <property type="entry name" value="NAD(P)-binding Rossmann-like Domain"/>
    <property type="match status" value="1"/>
</dbReference>
<proteinExistence type="predicted"/>
<sequence>MSLIPSFFGGRRSNIFDPFSLDVWDPFEGFPVSSLMANVPSSARETSAFANARIDWKETPEAHEFNSQYRWHAAVEEVASLGARVYTCSRNEKEPEECLDIWRKKGLNVEGSVCNLLSCTEREKLMQTVAHVFDGKLNILVNNAGVVIHKEAKDFTEEYYNIIMGTNFSPAFCCSILCFQR</sequence>
<dbReference type="PANTHER" id="PTHR42898">
    <property type="entry name" value="TROPINONE REDUCTASE"/>
    <property type="match status" value="1"/>
</dbReference>
<dbReference type="Proteomes" id="UP000823775">
    <property type="component" value="Unassembled WGS sequence"/>
</dbReference>
<organism evidence="3 4">
    <name type="scientific">Datura stramonium</name>
    <name type="common">Jimsonweed</name>
    <name type="synonym">Common thornapple</name>
    <dbReference type="NCBI Taxonomy" id="4076"/>
    <lineage>
        <taxon>Eukaryota</taxon>
        <taxon>Viridiplantae</taxon>
        <taxon>Streptophyta</taxon>
        <taxon>Embryophyta</taxon>
        <taxon>Tracheophyta</taxon>
        <taxon>Spermatophyta</taxon>
        <taxon>Magnoliopsida</taxon>
        <taxon>eudicotyledons</taxon>
        <taxon>Gunneridae</taxon>
        <taxon>Pentapetalae</taxon>
        <taxon>asterids</taxon>
        <taxon>lamiids</taxon>
        <taxon>Solanales</taxon>
        <taxon>Solanaceae</taxon>
        <taxon>Solanoideae</taxon>
        <taxon>Datureae</taxon>
        <taxon>Datura</taxon>
    </lineage>
</organism>
<dbReference type="InterPro" id="IPR036291">
    <property type="entry name" value="NAD(P)-bd_dom_sf"/>
</dbReference>
<keyword evidence="1" id="KW-0521">NADP</keyword>
<dbReference type="PANTHER" id="PTHR42898:SF91">
    <property type="entry name" value="TROPINONE REDUCTASE 1-LIKE"/>
    <property type="match status" value="1"/>
</dbReference>
<evidence type="ECO:0000313" key="3">
    <source>
        <dbReference type="EMBL" id="MCD7466393.1"/>
    </source>
</evidence>